<proteinExistence type="predicted"/>
<dbReference type="Proteomes" id="UP001596043">
    <property type="component" value="Unassembled WGS sequence"/>
</dbReference>
<protein>
    <submittedName>
        <fullName evidence="2">Uncharacterized protein</fullName>
    </submittedName>
</protein>
<keyword evidence="3" id="KW-1185">Reference proteome</keyword>
<evidence type="ECO:0000313" key="3">
    <source>
        <dbReference type="Proteomes" id="UP001596043"/>
    </source>
</evidence>
<feature type="transmembrane region" description="Helical" evidence="1">
    <location>
        <begin position="6"/>
        <end position="30"/>
    </location>
</feature>
<organism evidence="2 3">
    <name type="scientific">Dokdonia ponticola</name>
    <dbReference type="NCBI Taxonomy" id="2041041"/>
    <lineage>
        <taxon>Bacteria</taxon>
        <taxon>Pseudomonadati</taxon>
        <taxon>Bacteroidota</taxon>
        <taxon>Flavobacteriia</taxon>
        <taxon>Flavobacteriales</taxon>
        <taxon>Flavobacteriaceae</taxon>
        <taxon>Dokdonia</taxon>
    </lineage>
</organism>
<gene>
    <name evidence="2" type="ORF">ACFO3O_01815</name>
</gene>
<keyword evidence="1" id="KW-1133">Transmembrane helix</keyword>
<dbReference type="RefSeq" id="WP_379976823.1">
    <property type="nucleotide sequence ID" value="NZ_JBHSFV010000001.1"/>
</dbReference>
<sequence length="173" mass="20197">MNLSDIFTYTIVGCLGFWLVASTICQFNILRLESFFRRMDYFSLLPRWSFFAPNPGVTDYHLLYRDKDQENECGRWRELPIASKRTLLGAVWNPKKRNKKALSDAVQSIVRSSSQLKDSEFKTSICYIALVNFIASIPRKNVGKATQFMIMESYGHYAEKNPKMLFRSEFHKI</sequence>
<reference evidence="3" key="1">
    <citation type="journal article" date="2019" name="Int. J. Syst. Evol. Microbiol.">
        <title>The Global Catalogue of Microorganisms (GCM) 10K type strain sequencing project: providing services to taxonomists for standard genome sequencing and annotation.</title>
        <authorList>
            <consortium name="The Broad Institute Genomics Platform"/>
            <consortium name="The Broad Institute Genome Sequencing Center for Infectious Disease"/>
            <person name="Wu L."/>
            <person name="Ma J."/>
        </authorList>
    </citation>
    <scope>NUCLEOTIDE SEQUENCE [LARGE SCALE GENOMIC DNA]</scope>
    <source>
        <strain evidence="3">YJ-61-S</strain>
    </source>
</reference>
<comment type="caution">
    <text evidence="2">The sequence shown here is derived from an EMBL/GenBank/DDBJ whole genome shotgun (WGS) entry which is preliminary data.</text>
</comment>
<name>A0ABV9HS17_9FLAO</name>
<accession>A0ABV9HS17</accession>
<dbReference type="EMBL" id="JBHSFV010000001">
    <property type="protein sequence ID" value="MFC4632622.1"/>
    <property type="molecule type" value="Genomic_DNA"/>
</dbReference>
<keyword evidence="1" id="KW-0812">Transmembrane</keyword>
<keyword evidence="1" id="KW-0472">Membrane</keyword>
<evidence type="ECO:0000256" key="1">
    <source>
        <dbReference type="SAM" id="Phobius"/>
    </source>
</evidence>
<evidence type="ECO:0000313" key="2">
    <source>
        <dbReference type="EMBL" id="MFC4632622.1"/>
    </source>
</evidence>